<dbReference type="InterPro" id="IPR050309">
    <property type="entry name" value="Type-B_Carboxylest/Lipase"/>
</dbReference>
<dbReference type="Gene3D" id="3.40.50.1820">
    <property type="entry name" value="alpha/beta hydrolase"/>
    <property type="match status" value="1"/>
</dbReference>
<feature type="chain" id="PRO_5002673408" evidence="2">
    <location>
        <begin position="20"/>
        <end position="530"/>
    </location>
</feature>
<sequence>MFITLIFLLLCAVWSSVSAVSENVTVETKKGTIVGFKNDGYNVFFGVPYAKVDEGNPFGNYLDHENFQQPFIANDSSIICPQVISKVGGVLQCLRLNIYVPHTANENHPVPVLVWFHGGGFIFGSANDYGGQHLAKHDIIVITVNYRLGPYGFLCLDDESVPGNQGLKDQIGALRWVKEHIGAFGGDPDKVTIAGESYGGGAVDLHLYSMYETLFNKAIIESGSIFTPGFYRHGDDKAAVTLAKHMGHRVRTTRKALEALAKEDPIDVMTAARNLTMRLTPCRETRFRRSQHFVTKCINHLNNTDRIKKIPIMIGYNSKEDFGTYANKQQDFYDNLQDIFSKDLQNNFDVTKSELEKLSDIVRTFYLGSKKIGPEAMLELSDYSSDFKLNFAVEKSVARYMEQGGNVYKYMFSYIGGSEYQNVTGAGAIHTEELKYLFEMTFELKSDEQRMIRDKMTTMWANFVKFGNPTPEKTPLLPVTWEPVTGNTRPYLNIDVTMSMEDHAYRERMAFWDLFTQKYETKSSCKKMSN</sequence>
<organism evidence="4">
    <name type="scientific">Sesamia nonagrioides</name>
    <name type="common">Mediterranean corn borer</name>
    <dbReference type="NCBI Taxonomy" id="236805"/>
    <lineage>
        <taxon>Eukaryota</taxon>
        <taxon>Metazoa</taxon>
        <taxon>Ecdysozoa</taxon>
        <taxon>Arthropoda</taxon>
        <taxon>Hexapoda</taxon>
        <taxon>Insecta</taxon>
        <taxon>Pterygota</taxon>
        <taxon>Neoptera</taxon>
        <taxon>Endopterygota</taxon>
        <taxon>Lepidoptera</taxon>
        <taxon>Glossata</taxon>
        <taxon>Ditrysia</taxon>
        <taxon>Noctuoidea</taxon>
        <taxon>Noctuidae</taxon>
        <taxon>Amphipyrinae</taxon>
        <taxon>Sesamia</taxon>
    </lineage>
</organism>
<evidence type="ECO:0000256" key="2">
    <source>
        <dbReference type="SAM" id="SignalP"/>
    </source>
</evidence>
<name>A4UA26_9NEOP</name>
<protein>
    <submittedName>
        <fullName evidence="4">Esterase</fullName>
    </submittedName>
</protein>
<evidence type="ECO:0000256" key="1">
    <source>
        <dbReference type="ARBA" id="ARBA00023180"/>
    </source>
</evidence>
<accession>A4UA26</accession>
<dbReference type="EMBL" id="DQ680829">
    <property type="protein sequence ID" value="ABH01082.1"/>
    <property type="molecule type" value="mRNA"/>
</dbReference>
<reference evidence="4" key="1">
    <citation type="journal article" date="2007" name="Insect Mol. Biol.">
        <title>Antennal esterase cDNAs from two pest moths, Spodoptera littoralis and Sesamia nonagrioides, potentially involved in odourant degradation.</title>
        <authorList>
            <person name="Merlin C."/>
            <person name="Rosell G."/>
            <person name="Carot-Sans G."/>
            <person name="Francois M.C."/>
            <person name="Bozzolan F."/>
            <person name="Pelletier J."/>
            <person name="Jacquin-Joly E."/>
            <person name="Guerrero A."/>
            <person name="Maibeche-Coisne M."/>
        </authorList>
    </citation>
    <scope>NUCLEOTIDE SEQUENCE</scope>
    <source>
        <tissue evidence="4">Antennae</tissue>
    </source>
</reference>
<feature type="domain" description="Carboxylesterase type B" evidence="3">
    <location>
        <begin position="24"/>
        <end position="512"/>
    </location>
</feature>
<dbReference type="Pfam" id="PF00135">
    <property type="entry name" value="COesterase"/>
    <property type="match status" value="1"/>
</dbReference>
<dbReference type="SUPFAM" id="SSF53474">
    <property type="entry name" value="alpha/beta-Hydrolases"/>
    <property type="match status" value="1"/>
</dbReference>
<proteinExistence type="evidence at transcript level"/>
<dbReference type="ESTHER" id="9neop-a4ua26">
    <property type="family name" value="Carb_B_Arthropoda"/>
</dbReference>
<keyword evidence="2" id="KW-0732">Signal</keyword>
<feature type="signal peptide" evidence="2">
    <location>
        <begin position="1"/>
        <end position="19"/>
    </location>
</feature>
<gene>
    <name evidence="4" type="primary">EST</name>
</gene>
<evidence type="ECO:0000259" key="3">
    <source>
        <dbReference type="Pfam" id="PF00135"/>
    </source>
</evidence>
<dbReference type="AlphaFoldDB" id="A4UA26"/>
<dbReference type="PANTHER" id="PTHR11559">
    <property type="entry name" value="CARBOXYLESTERASE"/>
    <property type="match status" value="1"/>
</dbReference>
<dbReference type="InterPro" id="IPR029058">
    <property type="entry name" value="AB_hydrolase_fold"/>
</dbReference>
<dbReference type="InterPro" id="IPR002018">
    <property type="entry name" value="CarbesteraseB"/>
</dbReference>
<evidence type="ECO:0000313" key="4">
    <source>
        <dbReference type="EMBL" id="ABH01082.1"/>
    </source>
</evidence>
<keyword evidence="1" id="KW-0325">Glycoprotein</keyword>